<dbReference type="AlphaFoldDB" id="A0A6I6F4P4"/>
<dbReference type="InterPro" id="IPR018891">
    <property type="entry name" value="AIPR_C"/>
</dbReference>
<gene>
    <name evidence="2" type="ORF">EIZ62_10300</name>
</gene>
<proteinExistence type="predicted"/>
<evidence type="ECO:0000313" key="3">
    <source>
        <dbReference type="Proteomes" id="UP000422572"/>
    </source>
</evidence>
<feature type="domain" description="Abortive phage infection protein C-terminal" evidence="1">
    <location>
        <begin position="1"/>
        <end position="100"/>
    </location>
</feature>
<protein>
    <recommendedName>
        <fullName evidence="1">Abortive phage infection protein C-terminal domain-containing protein</fullName>
    </recommendedName>
</protein>
<dbReference type="Proteomes" id="UP000422572">
    <property type="component" value="Chromosome"/>
</dbReference>
<dbReference type="OrthoDB" id="9806213at2"/>
<organism evidence="2 3">
    <name type="scientific">Streptomyces ficellus</name>
    <dbReference type="NCBI Taxonomy" id="1977088"/>
    <lineage>
        <taxon>Bacteria</taxon>
        <taxon>Bacillati</taxon>
        <taxon>Actinomycetota</taxon>
        <taxon>Actinomycetes</taxon>
        <taxon>Kitasatosporales</taxon>
        <taxon>Streptomycetaceae</taxon>
        <taxon>Streptomyces</taxon>
    </lineage>
</organism>
<reference evidence="2 3" key="1">
    <citation type="submission" date="2018-12" db="EMBL/GenBank/DDBJ databases">
        <title>Complete genome sequence of Streptomyces ficellus NRRL8067, the producer of ficellomycin, feldamycin and nojirimycin.</title>
        <authorList>
            <person name="Zhang H."/>
            <person name="Yue R."/>
            <person name="Liu Y."/>
            <person name="Li M."/>
            <person name="Mu H."/>
            <person name="Zhang J."/>
        </authorList>
    </citation>
    <scope>NUCLEOTIDE SEQUENCE [LARGE SCALE GENOMIC DNA]</scope>
    <source>
        <strain evidence="2 3">NRRL 8067</strain>
    </source>
</reference>
<accession>A0A6I6F4P4</accession>
<keyword evidence="3" id="KW-1185">Reference proteome</keyword>
<name>A0A6I6F4P4_9ACTN</name>
<sequence>MKIVATQDDDVVNSIVTATNRQTQVTNEDLFALGAFSKKLESFLASYSDVEKLYYERRSKQYNAVSGIKKVRIITKSQQIRSFAAMFLDEPHRAISYYGDLQTQVGERIFNPAHKLEPYYVAAYAHFKLEFLFRNGGIPVQYKPARYQLLMALRYIAGGLEMPSLNANKMEGYCAGICSVLWDNGRAVAAFEAGIDAVNRSLEGAKLTLDVAKTRVFTDSIKSTLGLPIRRDPTAS</sequence>
<evidence type="ECO:0000259" key="1">
    <source>
        <dbReference type="Pfam" id="PF10592"/>
    </source>
</evidence>
<evidence type="ECO:0000313" key="2">
    <source>
        <dbReference type="EMBL" id="QGV78590.1"/>
    </source>
</evidence>
<dbReference type="EMBL" id="CP034279">
    <property type="protein sequence ID" value="QGV78590.1"/>
    <property type="molecule type" value="Genomic_DNA"/>
</dbReference>
<dbReference type="KEGG" id="sfic:EIZ62_10300"/>
<dbReference type="Pfam" id="PF10592">
    <property type="entry name" value="AIPR"/>
    <property type="match status" value="1"/>
</dbReference>